<evidence type="ECO:0000259" key="2">
    <source>
        <dbReference type="Pfam" id="PF25876"/>
    </source>
</evidence>
<dbReference type="RefSeq" id="WP_233054495.1">
    <property type="nucleotide sequence ID" value="NZ_JAIMJA010000025.1"/>
</dbReference>
<evidence type="ECO:0000313" key="4">
    <source>
        <dbReference type="EMBL" id="MCE2596791.1"/>
    </source>
</evidence>
<dbReference type="PANTHER" id="PTHR30469">
    <property type="entry name" value="MULTIDRUG RESISTANCE PROTEIN MDTA"/>
    <property type="match status" value="1"/>
</dbReference>
<dbReference type="InterPro" id="IPR006143">
    <property type="entry name" value="RND_pump_MFP"/>
</dbReference>
<accession>A0ABS8WCM6</accession>
<dbReference type="Gene3D" id="2.40.30.170">
    <property type="match status" value="1"/>
</dbReference>
<dbReference type="Gene3D" id="2.40.420.20">
    <property type="match status" value="1"/>
</dbReference>
<dbReference type="PROSITE" id="PS51257">
    <property type="entry name" value="PROKAR_LIPOPROTEIN"/>
    <property type="match status" value="1"/>
</dbReference>
<dbReference type="Pfam" id="PF25967">
    <property type="entry name" value="RND-MFP_C"/>
    <property type="match status" value="1"/>
</dbReference>
<dbReference type="Gene3D" id="2.40.50.100">
    <property type="match status" value="1"/>
</dbReference>
<reference evidence="4 5" key="1">
    <citation type="journal article" date="2022" name="Environ. Microbiol. Rep.">
        <title>Eco-phylogenetic analyses reveal divergent evolution of vitamin B12 metabolism in the marine bacterial family 'Psychromonadaceae'.</title>
        <authorList>
            <person name="Jin X."/>
            <person name="Yang Y."/>
            <person name="Cao H."/>
            <person name="Gao B."/>
            <person name="Zhao Z."/>
        </authorList>
    </citation>
    <scope>NUCLEOTIDE SEQUENCE [LARGE SCALE GENOMIC DNA]</scope>
    <source>
        <strain evidence="4 5">MKS20</strain>
    </source>
</reference>
<sequence>MRRLLTNVSLIVLGALLIGCSAESLEMTTATVRPVKLLEITDRSADLTRVFPAKVAATKQAKLAFRLSGHLVDFSLHEGDTVTKGTVLARLDNRDARNTLLHREADYQLAAADFKRKDQLLRRKLISQADYDLAKAQVKSARASLASGQDQLSYTDLIAPYDGIVAKVLVDNYQMVQAGQSILVLQEGQYLDVKIQVPESFVNNLQHFKVNAQGQASVRFAINPDLTLPVKLKEYSSQITPGTQSYEVVFTLPQPEDMAVLPGMSAEVIMDIPASQSSTVAAILPVNAIMKRDHDGKSVVWIFDTSSGTVNSRQVSLGKVTNKGIEVTHGVRGGDKVVVAGVQFLAEGLNVKPLRRQRGV</sequence>
<dbReference type="InterPro" id="IPR058624">
    <property type="entry name" value="MdtA-like_HH"/>
</dbReference>
<gene>
    <name evidence="4" type="ORF">K6Y31_18600</name>
</gene>
<dbReference type="NCBIfam" id="TIGR01730">
    <property type="entry name" value="RND_mfp"/>
    <property type="match status" value="1"/>
</dbReference>
<dbReference type="Proteomes" id="UP001201273">
    <property type="component" value="Unassembled WGS sequence"/>
</dbReference>
<evidence type="ECO:0000259" key="3">
    <source>
        <dbReference type="Pfam" id="PF25967"/>
    </source>
</evidence>
<dbReference type="SUPFAM" id="SSF111369">
    <property type="entry name" value="HlyD-like secretion proteins"/>
    <property type="match status" value="1"/>
</dbReference>
<dbReference type="Gene3D" id="1.10.287.470">
    <property type="entry name" value="Helix hairpin bin"/>
    <property type="match status" value="1"/>
</dbReference>
<comment type="caution">
    <text evidence="4">The sequence shown here is derived from an EMBL/GenBank/DDBJ whole genome shotgun (WGS) entry which is preliminary data.</text>
</comment>
<name>A0ABS8WCM6_9GAMM</name>
<comment type="similarity">
    <text evidence="1">Belongs to the membrane fusion protein (MFP) (TC 8.A.1) family.</text>
</comment>
<dbReference type="EMBL" id="JAIMJA010000025">
    <property type="protein sequence ID" value="MCE2596791.1"/>
    <property type="molecule type" value="Genomic_DNA"/>
</dbReference>
<dbReference type="InterPro" id="IPR058627">
    <property type="entry name" value="MdtA-like_C"/>
</dbReference>
<proteinExistence type="inferred from homology"/>
<feature type="domain" description="Multidrug resistance protein MdtA-like alpha-helical hairpin" evidence="2">
    <location>
        <begin position="95"/>
        <end position="155"/>
    </location>
</feature>
<dbReference type="PANTHER" id="PTHR30469:SF20">
    <property type="entry name" value="EFFLUX RND TRANSPORTER PERIPLASMIC ADAPTOR SUBUNIT"/>
    <property type="match status" value="1"/>
</dbReference>
<evidence type="ECO:0000256" key="1">
    <source>
        <dbReference type="ARBA" id="ARBA00009477"/>
    </source>
</evidence>
<protein>
    <submittedName>
        <fullName evidence="4">Efflux RND transporter periplasmic adaptor subunit</fullName>
    </submittedName>
</protein>
<evidence type="ECO:0000313" key="5">
    <source>
        <dbReference type="Proteomes" id="UP001201273"/>
    </source>
</evidence>
<feature type="domain" description="Multidrug resistance protein MdtA-like C-terminal permuted SH3" evidence="3">
    <location>
        <begin position="285"/>
        <end position="343"/>
    </location>
</feature>
<organism evidence="4 5">
    <name type="scientific">Motilimonas cestriensis</name>
    <dbReference type="NCBI Taxonomy" id="2742685"/>
    <lineage>
        <taxon>Bacteria</taxon>
        <taxon>Pseudomonadati</taxon>
        <taxon>Pseudomonadota</taxon>
        <taxon>Gammaproteobacteria</taxon>
        <taxon>Alteromonadales</taxon>
        <taxon>Alteromonadales genera incertae sedis</taxon>
        <taxon>Motilimonas</taxon>
    </lineage>
</organism>
<dbReference type="Pfam" id="PF25876">
    <property type="entry name" value="HH_MFP_RND"/>
    <property type="match status" value="1"/>
</dbReference>
<keyword evidence="5" id="KW-1185">Reference proteome</keyword>